<evidence type="ECO:0008006" key="3">
    <source>
        <dbReference type="Google" id="ProtNLM"/>
    </source>
</evidence>
<dbReference type="RefSeq" id="WP_377171421.1">
    <property type="nucleotide sequence ID" value="NZ_JBHTJC010000003.1"/>
</dbReference>
<reference evidence="1 2" key="1">
    <citation type="submission" date="2024-10" db="EMBL/GenBank/DDBJ databases">
        <authorList>
            <person name="Yang X.-N."/>
        </authorList>
    </citation>
    <scope>NUCLEOTIDE SEQUENCE [LARGE SCALE GENOMIC DNA]</scope>
    <source>
        <strain evidence="1 2">CAU 1059</strain>
    </source>
</reference>
<accession>A0ABW7I817</accession>
<protein>
    <recommendedName>
        <fullName evidence="3">KTSC domain-containing protein</fullName>
    </recommendedName>
</protein>
<comment type="caution">
    <text evidence="1">The sequence shown here is derived from an EMBL/GenBank/DDBJ whole genome shotgun (WGS) entry which is preliminary data.</text>
</comment>
<evidence type="ECO:0000313" key="1">
    <source>
        <dbReference type="EMBL" id="MFH0254348.1"/>
    </source>
</evidence>
<sequence length="99" mass="10637">MKIEKIQFDSVRYNPEIGAFETLVKIHDRGQTFSYPAQVAAPLHAEYGLIVRGLAQAASKAHKNAAGKTRLHHAAPTRAAIAEASQKSMLSRILGTAAA</sequence>
<gene>
    <name evidence="1" type="ORF">ACGRVM_10620</name>
</gene>
<evidence type="ECO:0000313" key="2">
    <source>
        <dbReference type="Proteomes" id="UP001607157"/>
    </source>
</evidence>
<proteinExistence type="predicted"/>
<dbReference type="EMBL" id="JBIHMM010000003">
    <property type="protein sequence ID" value="MFH0254348.1"/>
    <property type="molecule type" value="Genomic_DNA"/>
</dbReference>
<keyword evidence="2" id="KW-1185">Reference proteome</keyword>
<name>A0ABW7I817_9RHOB</name>
<organism evidence="1 2">
    <name type="scientific">Roseovarius aquimarinus</name>
    <dbReference type="NCBI Taxonomy" id="1229156"/>
    <lineage>
        <taxon>Bacteria</taxon>
        <taxon>Pseudomonadati</taxon>
        <taxon>Pseudomonadota</taxon>
        <taxon>Alphaproteobacteria</taxon>
        <taxon>Rhodobacterales</taxon>
        <taxon>Roseobacteraceae</taxon>
        <taxon>Roseovarius</taxon>
    </lineage>
</organism>
<dbReference type="Proteomes" id="UP001607157">
    <property type="component" value="Unassembled WGS sequence"/>
</dbReference>